<reference evidence="5 6" key="1">
    <citation type="journal article" date="2021" name="bioRxiv">
        <title>The Gossypium anomalum genome as a resource for cotton improvement and evolutionary analysis of hybrid incompatibility.</title>
        <authorList>
            <person name="Grover C.E."/>
            <person name="Yuan D."/>
            <person name="Arick M.A."/>
            <person name="Miller E.R."/>
            <person name="Hu G."/>
            <person name="Peterson D.G."/>
            <person name="Wendel J.F."/>
            <person name="Udall J.A."/>
        </authorList>
    </citation>
    <scope>NUCLEOTIDE SEQUENCE [LARGE SCALE GENOMIC DNA]</scope>
    <source>
        <strain evidence="5">JFW-Udall</strain>
        <tissue evidence="5">Leaf</tissue>
    </source>
</reference>
<dbReference type="InterPro" id="IPR012337">
    <property type="entry name" value="RNaseH-like_sf"/>
</dbReference>
<dbReference type="SUPFAM" id="SSF56672">
    <property type="entry name" value="DNA/RNA polymerases"/>
    <property type="match status" value="1"/>
</dbReference>
<dbReference type="PANTHER" id="PTHR24559:SF457">
    <property type="entry name" value="RNA-DIRECTED DNA POLYMERASE HOMOLOG"/>
    <property type="match status" value="1"/>
</dbReference>
<dbReference type="SUPFAM" id="SSF50630">
    <property type="entry name" value="Acid proteases"/>
    <property type="match status" value="1"/>
</dbReference>
<dbReference type="AlphaFoldDB" id="A0A8J5Z1A5"/>
<feature type="region of interest" description="Disordered" evidence="2">
    <location>
        <begin position="482"/>
        <end position="503"/>
    </location>
</feature>
<dbReference type="Gene3D" id="3.30.70.270">
    <property type="match status" value="2"/>
</dbReference>
<dbReference type="CDD" id="cd01647">
    <property type="entry name" value="RT_LTR"/>
    <property type="match status" value="1"/>
</dbReference>
<sequence>MEKGFLDRVEDNAAVQVWSERTQQGKGDSLTEGYKSELWDFTRISVTQNDLQELTDIWSSWNNEVKQLFCCNYGDLPYLLDVKVDKYLFRALAQFWNPAYSCFTFGGVDLVPTVEEYTALLNCPKIQVDRAYSRPVNVSTFLKKLMKATGMSEQWVSARIKQKGDSKCIPWRNLRDLILAHPDMKKRVDIFALSLYGLIIFPKALGHIDEAVSDLFDRLDKGTTPLLLAWFHSHFWKVEKVSYRVFSKDYSPLKELVATSRRDDTSGLSIHQINICKGYTLLSVLVDNGSALNVLPLSTLNRLPIDSSHMKTCHNVVRVFDGTERKVMGRINIPLEIGPNTYEVDFLVMDIKPSYNCLLGRPWIHSAGAVPSSLYQKLKLVTDGRLITINANEDIIATATSKPPYVETNEEAIECSFRSLEIVNATFISEGSKVPVPRMFGATRMALQMMMGKGASPGKGLGKQLQGGIQIPKLTEKKDRFGLGFKPDHKHKRQEMEKRQARRKVRLNGGEVEWKPMTFPPISKTFKSRWLLVEESHQINVVYSEWLGQENLEGIRPYEPGSSLNNWTAEDLPVVFRNFSESLDINDMSANTAAPDFSCEQDMCLEEHQDFEDVQDCDVSLDLLRMVKQEEKQIMPHEKEAIENIALEEGKEDMPGLSTDIVVHRLPIRQECKSFQQKLQRMRPDIILKIKDEVKKQFDARFLQEVKYSEWVANIVPVPKKDGKVRMCVDYRDLNKASPKDNFSLPHIDTLVDNTAGYSLFSFMDGFSGYNQIKMHLEDMDKTTFITLWGTFYYKVIPFGLKNAGATYQRAMVNLFHDMMHKDIEVYVDDMIAKSQTEKEHIEVLRKLFLRLRKFQLKLNPAKCTFGARSGKLLGFVVSEKGIEVDSDKVRAIRELPLPRTQKEVRGFLGRLNYIARFISQLTEKCDPIFHLLRKHNQGTWDEECQNAFEKVKQYLLNAPVLSPPSPDKPLILYLSVFNNSMGYMFGQHDESGKRKRAIYYLSKKFTDCEMRYSPIEKLCCALIGPHGEFDIIYVSQKAIKGSVVADFLASRALEDYEPLNFDFPNEELMCIAATEDSPWKLNFDGAFNAVENEIGAVLVSLNGDHYPFTCKLDFDCTNNMAEYEACIMGLQAAIERGIKTLEVYGDFALVIYQLRGE</sequence>
<evidence type="ECO:0000313" key="6">
    <source>
        <dbReference type="Proteomes" id="UP000701853"/>
    </source>
</evidence>
<dbReference type="PROSITE" id="PS50174">
    <property type="entry name" value="G_PATCH"/>
    <property type="match status" value="1"/>
</dbReference>
<dbReference type="Pfam" id="PF24924">
    <property type="entry name" value="DUF7745"/>
    <property type="match status" value="1"/>
</dbReference>
<name>A0A8J5Z1A5_9ROSI</name>
<dbReference type="GO" id="GO:0006310">
    <property type="term" value="P:DNA recombination"/>
    <property type="evidence" value="ECO:0007669"/>
    <property type="project" value="UniProtKB-KW"/>
</dbReference>
<accession>A0A8J5Z1A5</accession>
<dbReference type="InterPro" id="IPR000477">
    <property type="entry name" value="RT_dom"/>
</dbReference>
<dbReference type="CDD" id="cd09279">
    <property type="entry name" value="RNase_HI_like"/>
    <property type="match status" value="1"/>
</dbReference>
<evidence type="ECO:0000313" key="5">
    <source>
        <dbReference type="EMBL" id="KAG8492013.1"/>
    </source>
</evidence>
<organism evidence="5 6">
    <name type="scientific">Gossypium anomalum</name>
    <dbReference type="NCBI Taxonomy" id="47600"/>
    <lineage>
        <taxon>Eukaryota</taxon>
        <taxon>Viridiplantae</taxon>
        <taxon>Streptophyta</taxon>
        <taxon>Embryophyta</taxon>
        <taxon>Tracheophyta</taxon>
        <taxon>Spermatophyta</taxon>
        <taxon>Magnoliopsida</taxon>
        <taxon>eudicotyledons</taxon>
        <taxon>Gunneridae</taxon>
        <taxon>Pentapetalae</taxon>
        <taxon>rosids</taxon>
        <taxon>malvids</taxon>
        <taxon>Malvales</taxon>
        <taxon>Malvaceae</taxon>
        <taxon>Malvoideae</taxon>
        <taxon>Gossypium</taxon>
    </lineage>
</organism>
<dbReference type="PROSITE" id="PS50878">
    <property type="entry name" value="RT_POL"/>
    <property type="match status" value="1"/>
</dbReference>
<evidence type="ECO:0000259" key="3">
    <source>
        <dbReference type="PROSITE" id="PS50174"/>
    </source>
</evidence>
<evidence type="ECO:0000256" key="2">
    <source>
        <dbReference type="SAM" id="MobiDB-lite"/>
    </source>
</evidence>
<dbReference type="InterPro" id="IPR043502">
    <property type="entry name" value="DNA/RNA_pol_sf"/>
</dbReference>
<feature type="domain" description="G-patch" evidence="3">
    <location>
        <begin position="442"/>
        <end position="488"/>
    </location>
</feature>
<dbReference type="Pfam" id="PF13456">
    <property type="entry name" value="RVT_3"/>
    <property type="match status" value="1"/>
</dbReference>
<dbReference type="InterPro" id="IPR041577">
    <property type="entry name" value="RT_RNaseH_2"/>
</dbReference>
<evidence type="ECO:0008006" key="7">
    <source>
        <dbReference type="Google" id="ProtNLM"/>
    </source>
</evidence>
<dbReference type="SUPFAM" id="SSF53098">
    <property type="entry name" value="Ribonuclease H-like"/>
    <property type="match status" value="1"/>
</dbReference>
<dbReference type="Pfam" id="PF17919">
    <property type="entry name" value="RT_RNaseH_2"/>
    <property type="match status" value="1"/>
</dbReference>
<protein>
    <recommendedName>
        <fullName evidence="7">G-patch domain-containing protein</fullName>
    </recommendedName>
</protein>
<keyword evidence="1" id="KW-0233">DNA recombination</keyword>
<dbReference type="InterPro" id="IPR000467">
    <property type="entry name" value="G_patch_dom"/>
</dbReference>
<dbReference type="GO" id="GO:0003676">
    <property type="term" value="F:nucleic acid binding"/>
    <property type="evidence" value="ECO:0007669"/>
    <property type="project" value="InterPro"/>
</dbReference>
<dbReference type="OrthoDB" id="101614at2759"/>
<feature type="domain" description="Reverse transcriptase" evidence="4">
    <location>
        <begin position="699"/>
        <end position="878"/>
    </location>
</feature>
<evidence type="ECO:0000256" key="1">
    <source>
        <dbReference type="ARBA" id="ARBA00023172"/>
    </source>
</evidence>
<dbReference type="Pfam" id="PF00078">
    <property type="entry name" value="RVT_1"/>
    <property type="match status" value="1"/>
</dbReference>
<dbReference type="FunFam" id="3.30.70.270:FF:000063">
    <property type="entry name" value="Zinc knuckle domaincontaining protein"/>
    <property type="match status" value="1"/>
</dbReference>
<evidence type="ECO:0000259" key="4">
    <source>
        <dbReference type="PROSITE" id="PS50878"/>
    </source>
</evidence>
<proteinExistence type="predicted"/>
<dbReference type="Gene3D" id="3.30.420.10">
    <property type="entry name" value="Ribonuclease H-like superfamily/Ribonuclease H"/>
    <property type="match status" value="1"/>
</dbReference>
<dbReference type="PANTHER" id="PTHR24559">
    <property type="entry name" value="TRANSPOSON TY3-I GAG-POL POLYPROTEIN"/>
    <property type="match status" value="1"/>
</dbReference>
<dbReference type="Gene3D" id="3.10.10.10">
    <property type="entry name" value="HIV Type 1 Reverse Transcriptase, subunit A, domain 1"/>
    <property type="match status" value="1"/>
</dbReference>
<dbReference type="InterPro" id="IPR021109">
    <property type="entry name" value="Peptidase_aspartic_dom_sf"/>
</dbReference>
<dbReference type="GO" id="GO:0004523">
    <property type="term" value="F:RNA-DNA hybrid ribonuclease activity"/>
    <property type="evidence" value="ECO:0007669"/>
    <property type="project" value="InterPro"/>
</dbReference>
<dbReference type="InterPro" id="IPR053134">
    <property type="entry name" value="RNA-dir_DNA_polymerase"/>
</dbReference>
<dbReference type="Proteomes" id="UP000701853">
    <property type="component" value="Chromosome 6"/>
</dbReference>
<keyword evidence="6" id="KW-1185">Reference proteome</keyword>
<dbReference type="InterPro" id="IPR036397">
    <property type="entry name" value="RNaseH_sf"/>
</dbReference>
<dbReference type="EMBL" id="JAHUZN010000006">
    <property type="protein sequence ID" value="KAG8492013.1"/>
    <property type="molecule type" value="Genomic_DNA"/>
</dbReference>
<gene>
    <name evidence="5" type="ORF">CXB51_015340</name>
</gene>
<comment type="caution">
    <text evidence="5">The sequence shown here is derived from an EMBL/GenBank/DDBJ whole genome shotgun (WGS) entry which is preliminary data.</text>
</comment>
<dbReference type="InterPro" id="IPR002156">
    <property type="entry name" value="RNaseH_domain"/>
</dbReference>
<dbReference type="InterPro" id="IPR043128">
    <property type="entry name" value="Rev_trsase/Diguanyl_cyclase"/>
</dbReference>
<dbReference type="InterPro" id="IPR056647">
    <property type="entry name" value="DUF7745"/>
</dbReference>
<dbReference type="CDD" id="cd00303">
    <property type="entry name" value="retropepsin_like"/>
    <property type="match status" value="1"/>
</dbReference>
<dbReference type="Gene3D" id="2.40.70.10">
    <property type="entry name" value="Acid Proteases"/>
    <property type="match status" value="1"/>
</dbReference>